<reference evidence="1" key="3">
    <citation type="submission" date="2022-01" db="EMBL/GenBank/DDBJ databases">
        <title>Collection of gut derived symbiotic bacterial strains cultured from healthy donors.</title>
        <authorList>
            <person name="Lin H."/>
            <person name="Kohout C."/>
            <person name="Waligurski E."/>
            <person name="Pamer E.G."/>
        </authorList>
    </citation>
    <scope>NUCLEOTIDE SEQUENCE</scope>
    <source>
        <strain evidence="1">DFI.6.55</strain>
    </source>
</reference>
<sequence length="233" mass="27093">MRTRIKRSEIKLKISGTRLGMISIIAAICLTGCTKNNDFADNCDLEIAEQVTDIIRASQRGRYDLKNCEVVVTGESKEDGDVVRRMTFLADWRRIREPEDDPLIKGMLQAMDELETAEEKEAARNIIDGYIVEMNGEPESERIETKFVAKISLANKTVELFYPFVQAGEETLVPFQEYVEENWLENAEKRMKEGHQRLISESIRMIHTEKGFYQRLRKIESKEVRYEREMGFI</sequence>
<name>A0AAW5C6G5_9FIRM</name>
<reference evidence="2" key="2">
    <citation type="submission" date="2020-02" db="EMBL/GenBank/DDBJ databases">
        <authorList>
            <person name="Littmann E."/>
            <person name="Sorbara M."/>
        </authorList>
    </citation>
    <scope>NUCLEOTIDE SEQUENCE</scope>
    <source>
        <strain evidence="2">MSK.1.17</strain>
    </source>
</reference>
<comment type="caution">
    <text evidence="1">The sequence shown here is derived from an EMBL/GenBank/DDBJ whole genome shotgun (WGS) entry which is preliminary data.</text>
</comment>
<evidence type="ECO:0000313" key="2">
    <source>
        <dbReference type="EMBL" id="NSJ51145.1"/>
    </source>
</evidence>
<evidence type="ECO:0000313" key="1">
    <source>
        <dbReference type="EMBL" id="MCG4749066.1"/>
    </source>
</evidence>
<dbReference type="EMBL" id="JAKNGE010000050">
    <property type="protein sequence ID" value="MCG4749066.1"/>
    <property type="molecule type" value="Genomic_DNA"/>
</dbReference>
<organism evidence="1 4">
    <name type="scientific">Enterocloster aldenensis</name>
    <dbReference type="NCBI Taxonomy" id="358742"/>
    <lineage>
        <taxon>Bacteria</taxon>
        <taxon>Bacillati</taxon>
        <taxon>Bacillota</taxon>
        <taxon>Clostridia</taxon>
        <taxon>Lachnospirales</taxon>
        <taxon>Lachnospiraceae</taxon>
        <taxon>Enterocloster</taxon>
    </lineage>
</organism>
<dbReference type="Proteomes" id="UP000669239">
    <property type="component" value="Unassembled WGS sequence"/>
</dbReference>
<dbReference type="EMBL" id="JAAITT010000035">
    <property type="protein sequence ID" value="NSJ51145.1"/>
    <property type="molecule type" value="Genomic_DNA"/>
</dbReference>
<dbReference type="Proteomes" id="UP001299608">
    <property type="component" value="Unassembled WGS sequence"/>
</dbReference>
<reference evidence="2 3" key="1">
    <citation type="journal article" date="2020" name="Cell Host Microbe">
        <title>Functional and Genomic Variation between Human-Derived Isolates of Lachnospiraceae Reveals Inter- and Intra-Species Diversity.</title>
        <authorList>
            <person name="Sorbara M.T."/>
            <person name="Littmann E.R."/>
            <person name="Fontana E."/>
            <person name="Moody T.U."/>
            <person name="Kohout C.E."/>
            <person name="Gjonbalaj M."/>
            <person name="Eaton V."/>
            <person name="Seok R."/>
            <person name="Leiner I.M."/>
            <person name="Pamer E.G."/>
        </authorList>
    </citation>
    <scope>NUCLEOTIDE SEQUENCE [LARGE SCALE GENOMIC DNA]</scope>
    <source>
        <strain evidence="2 3">MSK.1.17</strain>
    </source>
</reference>
<keyword evidence="3" id="KW-1185">Reference proteome</keyword>
<gene>
    <name evidence="2" type="ORF">G5B36_20880</name>
    <name evidence="1" type="ORF">L0N08_27000</name>
</gene>
<proteinExistence type="predicted"/>
<evidence type="ECO:0008006" key="5">
    <source>
        <dbReference type="Google" id="ProtNLM"/>
    </source>
</evidence>
<evidence type="ECO:0000313" key="4">
    <source>
        <dbReference type="Proteomes" id="UP001299608"/>
    </source>
</evidence>
<accession>A0AAW5C6G5</accession>
<protein>
    <recommendedName>
        <fullName evidence="5">DUF5105 domain-containing protein</fullName>
    </recommendedName>
</protein>
<dbReference type="AlphaFoldDB" id="A0AAW5C6G5"/>
<evidence type="ECO:0000313" key="3">
    <source>
        <dbReference type="Proteomes" id="UP000669239"/>
    </source>
</evidence>
<dbReference type="RefSeq" id="WP_147325812.1">
    <property type="nucleotide sequence ID" value="NZ_JAAITT010000035.1"/>
</dbReference>